<keyword evidence="3 9" id="KW-0378">Hydrolase</keyword>
<evidence type="ECO:0000256" key="4">
    <source>
        <dbReference type="ARBA" id="ARBA00023180"/>
    </source>
</evidence>
<evidence type="ECO:0000256" key="3">
    <source>
        <dbReference type="ARBA" id="ARBA00022801"/>
    </source>
</evidence>
<keyword evidence="6 9" id="KW-0326">Glycosidase</keyword>
<dbReference type="RefSeq" id="WP_215759071.1">
    <property type="nucleotide sequence ID" value="NZ_JAHKBE010000006.1"/>
</dbReference>
<evidence type="ECO:0000256" key="10">
    <source>
        <dbReference type="SAM" id="SignalP"/>
    </source>
</evidence>
<keyword evidence="7" id="KW-0624">Polysaccharide degradation</keyword>
<keyword evidence="5" id="KW-0119">Carbohydrate metabolism</keyword>
<dbReference type="GO" id="GO:0016787">
    <property type="term" value="F:hydrolase activity"/>
    <property type="evidence" value="ECO:0007669"/>
    <property type="project" value="UniProtKB-KW"/>
</dbReference>
<dbReference type="PANTHER" id="PTHR31736">
    <property type="match status" value="1"/>
</dbReference>
<feature type="chain" id="PRO_5045099418" evidence="10">
    <location>
        <begin position="21"/>
        <end position="481"/>
    </location>
</feature>
<evidence type="ECO:0000256" key="1">
    <source>
        <dbReference type="ARBA" id="ARBA00008834"/>
    </source>
</evidence>
<dbReference type="InterPro" id="IPR012334">
    <property type="entry name" value="Pectin_lyas_fold"/>
</dbReference>
<evidence type="ECO:0000256" key="6">
    <source>
        <dbReference type="ARBA" id="ARBA00023295"/>
    </source>
</evidence>
<protein>
    <submittedName>
        <fullName evidence="11">Glycosyl hydrolase family 28 protein</fullName>
    </submittedName>
</protein>
<sequence>MKHRLFTLLFLQLVSLALFAGTVTTYPAPSGAPLNDDFTVRVRATGGLWQTVNTYAWNVDHTNNGRHTIEKSSVAYFDFTDKVEVEVTWNKGDVKTARVRPLSKNIATTLHGNTVCFSLNRPLDLSVEVNGDTYHNLQLFANAAIPVYKNAGQVAKALGMKKKDVLFYGPGYYDLGNDSIRVGSNQVLYVAGGAYIKGFASVWQASHAKVIGHGIVNPERQHEGIMVRYSTDVMVDGPITTQIPVGGSERVSVRNAKVISWYGWGDGMNVFASNDVTYNHVFCRTSDDCSTIYCTRKDYHGGCHNISVTDAVYWADVAHPIMIGLHGDIERNEVIEQVVYDDIDILQQREKQIDYQGCIAINNGDNITVRNMTFRNIRIDDIDEGMLFNFRVCYNRKYCHAPGGGIHDITLENISYNGSHANLSLLTGYNEQRTLSGIHFKNLRINGQRIHDKMPGKPGWYKTSDFARIFIGEHAENVTFE</sequence>
<organism evidence="11 12">
    <name type="scientific">Hallella faecis</name>
    <dbReference type="NCBI Taxonomy" id="2841596"/>
    <lineage>
        <taxon>Bacteria</taxon>
        <taxon>Pseudomonadati</taxon>
        <taxon>Bacteroidota</taxon>
        <taxon>Bacteroidia</taxon>
        <taxon>Bacteroidales</taxon>
        <taxon>Prevotellaceae</taxon>
        <taxon>Hallella</taxon>
    </lineage>
</organism>
<evidence type="ECO:0000313" key="12">
    <source>
        <dbReference type="Proteomes" id="UP001487296"/>
    </source>
</evidence>
<dbReference type="InterPro" id="IPR000743">
    <property type="entry name" value="Glyco_hydro_28"/>
</dbReference>
<comment type="similarity">
    <text evidence="1 9">Belongs to the glycosyl hydrolase 28 family.</text>
</comment>
<comment type="function">
    <text evidence="8">Pectinolytic enzyme involved in the degradation of xylogalacturonan (xga), a galacturonan backbone heavily substituted with xylose, and which is one important component of the hairy regions of pectin. Activity requires a galacturonic acid backbone substituted with xylose.</text>
</comment>
<dbReference type="SUPFAM" id="SSF51126">
    <property type="entry name" value="Pectin lyase-like"/>
    <property type="match status" value="1"/>
</dbReference>
<evidence type="ECO:0000256" key="9">
    <source>
        <dbReference type="RuleBase" id="RU361169"/>
    </source>
</evidence>
<evidence type="ECO:0000256" key="5">
    <source>
        <dbReference type="ARBA" id="ARBA00023277"/>
    </source>
</evidence>
<name>A0ABV1FM77_9BACT</name>
<feature type="signal peptide" evidence="10">
    <location>
        <begin position="1"/>
        <end position="20"/>
    </location>
</feature>
<evidence type="ECO:0000256" key="2">
    <source>
        <dbReference type="ARBA" id="ARBA00022737"/>
    </source>
</evidence>
<keyword evidence="4" id="KW-0325">Glycoprotein</keyword>
<comment type="caution">
    <text evidence="11">The sequence shown here is derived from an EMBL/GenBank/DDBJ whole genome shotgun (WGS) entry which is preliminary data.</text>
</comment>
<dbReference type="Proteomes" id="UP001487296">
    <property type="component" value="Unassembled WGS sequence"/>
</dbReference>
<evidence type="ECO:0000313" key="11">
    <source>
        <dbReference type="EMBL" id="MEQ2485479.1"/>
    </source>
</evidence>
<dbReference type="Gene3D" id="2.160.20.10">
    <property type="entry name" value="Single-stranded right-handed beta-helix, Pectin lyase-like"/>
    <property type="match status" value="1"/>
</dbReference>
<evidence type="ECO:0000256" key="8">
    <source>
        <dbReference type="ARBA" id="ARBA00037278"/>
    </source>
</evidence>
<gene>
    <name evidence="11" type="ORF">AAAT34_00245</name>
</gene>
<reference evidence="11 12" key="1">
    <citation type="submission" date="2024-04" db="EMBL/GenBank/DDBJ databases">
        <title>Human intestinal bacterial collection.</title>
        <authorList>
            <person name="Pauvert C."/>
            <person name="Hitch T.C.A."/>
            <person name="Clavel T."/>
        </authorList>
    </citation>
    <scope>NUCLEOTIDE SEQUENCE [LARGE SCALE GENOMIC DNA]</scope>
    <source>
        <strain evidence="11 12">CLA-AA-H145</strain>
    </source>
</reference>
<accession>A0ABV1FM77</accession>
<dbReference type="InterPro" id="IPR011050">
    <property type="entry name" value="Pectin_lyase_fold/virulence"/>
</dbReference>
<dbReference type="Pfam" id="PF00295">
    <property type="entry name" value="Glyco_hydro_28"/>
    <property type="match status" value="1"/>
</dbReference>
<dbReference type="PANTHER" id="PTHR31736:SF9">
    <property type="entry name" value="ENDO-XYLOGALACTURONAN HYDROLASE A-RELATED"/>
    <property type="match status" value="1"/>
</dbReference>
<evidence type="ECO:0000256" key="7">
    <source>
        <dbReference type="ARBA" id="ARBA00023326"/>
    </source>
</evidence>
<proteinExistence type="inferred from homology"/>
<keyword evidence="12" id="KW-1185">Reference proteome</keyword>
<keyword evidence="10" id="KW-0732">Signal</keyword>
<keyword evidence="2" id="KW-0677">Repeat</keyword>
<dbReference type="EMBL" id="JBBNFP010000001">
    <property type="protein sequence ID" value="MEQ2485479.1"/>
    <property type="molecule type" value="Genomic_DNA"/>
</dbReference>